<evidence type="ECO:0000259" key="1">
    <source>
        <dbReference type="Pfam" id="PF06527"/>
    </source>
</evidence>
<keyword evidence="3" id="KW-1185">Reference proteome</keyword>
<dbReference type="Pfam" id="PF06527">
    <property type="entry name" value="TniQ"/>
    <property type="match status" value="1"/>
</dbReference>
<dbReference type="OrthoDB" id="470139at2"/>
<keyword evidence="2" id="KW-0614">Plasmid</keyword>
<evidence type="ECO:0000313" key="3">
    <source>
        <dbReference type="Proteomes" id="UP000509702"/>
    </source>
</evidence>
<evidence type="ECO:0000313" key="2">
    <source>
        <dbReference type="EMBL" id="QKS49813.1"/>
    </source>
</evidence>
<feature type="domain" description="TniQ" evidence="1">
    <location>
        <begin position="4"/>
        <end position="160"/>
    </location>
</feature>
<name>A0A6N1AE49_9PROT</name>
<gene>
    <name evidence="2" type="ORF">HUE56_04570</name>
</gene>
<dbReference type="InterPro" id="IPR009492">
    <property type="entry name" value="TniQ"/>
</dbReference>
<sequence>MLAYFPAIYPDETLYSVVARYHQHTASNSVKETLIELFGRRTVRLTPVSVGCLGDLARRLPSDRGLTAERLALSNTFYPYCVAYEPVPVRHAILRGMIHPAAERVDAGWDIAANPAHFPAVLRACVVCLAEDVERFGEPYWRRAHQLPGVMVCPEHAIPLSIADAAGRLADVQGLIPAAAMSDLTETPIPAWARHRPCAALLLDIARRSHRVLSALPAETTASTRLDALAARGLTKGPTRVDHRMLCEAYVGFVGPIRSVLPEAGSTSWLRAMTNLASPPIHPLQHILFDLLLETLPVLARSNAPTMPRGG</sequence>
<reference evidence="2 3" key="1">
    <citation type="submission" date="2020-06" db="EMBL/GenBank/DDBJ databases">
        <title>Complete genome of Azosprillum oryzae KACC14407.</title>
        <authorList>
            <person name="Kim M."/>
            <person name="Park Y.-J."/>
            <person name="Shin J.-H."/>
        </authorList>
    </citation>
    <scope>NUCLEOTIDE SEQUENCE [LARGE SCALE GENOMIC DNA]</scope>
    <source>
        <strain evidence="2 3">KACC 14407</strain>
        <plasmid evidence="2 3">unnamed3</plasmid>
    </source>
</reference>
<dbReference type="RefSeq" id="WP_149201730.1">
    <property type="nucleotide sequence ID" value="NZ_BSOV01000012.1"/>
</dbReference>
<protein>
    <submittedName>
        <fullName evidence="2">TniQ family protein</fullName>
    </submittedName>
</protein>
<dbReference type="Proteomes" id="UP000509702">
    <property type="component" value="Plasmid unnamed3"/>
</dbReference>
<dbReference type="AlphaFoldDB" id="A0A6N1AE49"/>
<accession>A0A6N1AE49</accession>
<dbReference type="EMBL" id="CP054617">
    <property type="protein sequence ID" value="QKS49813.1"/>
    <property type="molecule type" value="Genomic_DNA"/>
</dbReference>
<geneLocation type="plasmid" evidence="2 3">
    <name>unnamed3</name>
</geneLocation>
<dbReference type="KEGG" id="aoz:HUE56_04570"/>
<organism evidence="2 3">
    <name type="scientific">Azospirillum oryzae</name>
    <dbReference type="NCBI Taxonomy" id="286727"/>
    <lineage>
        <taxon>Bacteria</taxon>
        <taxon>Pseudomonadati</taxon>
        <taxon>Pseudomonadota</taxon>
        <taxon>Alphaproteobacteria</taxon>
        <taxon>Rhodospirillales</taxon>
        <taxon>Azospirillaceae</taxon>
        <taxon>Azospirillum</taxon>
    </lineage>
</organism>
<proteinExistence type="predicted"/>